<dbReference type="PANTHER" id="PTHR34598:SF3">
    <property type="entry name" value="OXIDOREDUCTASE AN1597"/>
    <property type="match status" value="1"/>
</dbReference>
<keyword evidence="3" id="KW-1185">Reference proteome</keyword>
<dbReference type="GO" id="GO:0016491">
    <property type="term" value="F:oxidoreductase activity"/>
    <property type="evidence" value="ECO:0007669"/>
    <property type="project" value="InterPro"/>
</dbReference>
<gene>
    <name evidence="2" type="ORF">N7460_002759</name>
</gene>
<dbReference type="AlphaFoldDB" id="A0AAD6IKH4"/>
<dbReference type="Proteomes" id="UP001219568">
    <property type="component" value="Unassembled WGS sequence"/>
</dbReference>
<dbReference type="PANTHER" id="PTHR34598">
    <property type="entry name" value="BLL6449 PROTEIN"/>
    <property type="match status" value="1"/>
</dbReference>
<protein>
    <submittedName>
        <fullName evidence="2">Uncharacterized protein</fullName>
    </submittedName>
</protein>
<reference evidence="2" key="1">
    <citation type="journal article" date="2023" name="IMA Fungus">
        <title>Comparative genomic study of the Penicillium genus elucidates a diverse pangenome and 15 lateral gene transfer events.</title>
        <authorList>
            <person name="Petersen C."/>
            <person name="Sorensen T."/>
            <person name="Nielsen M.R."/>
            <person name="Sondergaard T.E."/>
            <person name="Sorensen J.L."/>
            <person name="Fitzpatrick D.A."/>
            <person name="Frisvad J.C."/>
            <person name="Nielsen K.L."/>
        </authorList>
    </citation>
    <scope>NUCLEOTIDE SEQUENCE</scope>
    <source>
        <strain evidence="2">IBT 15450</strain>
    </source>
</reference>
<evidence type="ECO:0000313" key="2">
    <source>
        <dbReference type="EMBL" id="KAJ6052225.1"/>
    </source>
</evidence>
<name>A0AAD6IKH4_PENCN</name>
<reference evidence="2" key="2">
    <citation type="submission" date="2023-01" db="EMBL/GenBank/DDBJ databases">
        <authorList>
            <person name="Petersen C."/>
        </authorList>
    </citation>
    <scope>NUCLEOTIDE SEQUENCE</scope>
    <source>
        <strain evidence="2">IBT 15450</strain>
    </source>
</reference>
<organism evidence="2 3">
    <name type="scientific">Penicillium canescens</name>
    <dbReference type="NCBI Taxonomy" id="5083"/>
    <lineage>
        <taxon>Eukaryota</taxon>
        <taxon>Fungi</taxon>
        <taxon>Dikarya</taxon>
        <taxon>Ascomycota</taxon>
        <taxon>Pezizomycotina</taxon>
        <taxon>Eurotiomycetes</taxon>
        <taxon>Eurotiomycetidae</taxon>
        <taxon>Eurotiales</taxon>
        <taxon>Aspergillaceae</taxon>
        <taxon>Penicillium</taxon>
    </lineage>
</organism>
<proteinExistence type="inferred from homology"/>
<dbReference type="EMBL" id="JAQJZL010000002">
    <property type="protein sequence ID" value="KAJ6052225.1"/>
    <property type="molecule type" value="Genomic_DNA"/>
</dbReference>
<sequence length="148" mass="17594">MSCSTSTDIETKLTYLQWQTSYTETRPYRIAQFGRKKTKNEQKKPHNLIFQKGEDTEIIQDIRGMKEDQKFTLEENGFVYRRYPPPWSTTPKDYWDPEQIRNIFLPECEAILRNEIEGVDRVLIFDWKVSNSILHPSSEKEERKGATN</sequence>
<comment type="caution">
    <text evidence="2">The sequence shown here is derived from an EMBL/GenBank/DDBJ whole genome shotgun (WGS) entry which is preliminary data.</text>
</comment>
<evidence type="ECO:0000313" key="3">
    <source>
        <dbReference type="Proteomes" id="UP001219568"/>
    </source>
</evidence>
<comment type="similarity">
    <text evidence="1">Belongs to the asaB hydroxylase/desaturase family.</text>
</comment>
<dbReference type="InterPro" id="IPR044053">
    <property type="entry name" value="AsaB-like"/>
</dbReference>
<accession>A0AAD6IKH4</accession>
<evidence type="ECO:0000256" key="1">
    <source>
        <dbReference type="ARBA" id="ARBA00023604"/>
    </source>
</evidence>